<dbReference type="InterPro" id="IPR000582">
    <property type="entry name" value="Acyl-CoA-binding_protein"/>
</dbReference>
<comment type="caution">
    <text evidence="2">The sequence shown here is derived from an EMBL/GenBank/DDBJ whole genome shotgun (WGS) entry which is preliminary data.</text>
</comment>
<dbReference type="Gene3D" id="1.20.80.10">
    <property type="match status" value="1"/>
</dbReference>
<name>A0A7C8MUS4_9PLEO</name>
<reference evidence="2 3" key="1">
    <citation type="submission" date="2020-01" db="EMBL/GenBank/DDBJ databases">
        <authorList>
            <consortium name="DOE Joint Genome Institute"/>
            <person name="Haridas S."/>
            <person name="Albert R."/>
            <person name="Binder M."/>
            <person name="Bloem J."/>
            <person name="Labutti K."/>
            <person name="Salamov A."/>
            <person name="Andreopoulos B."/>
            <person name="Baker S.E."/>
            <person name="Barry K."/>
            <person name="Bills G."/>
            <person name="Bluhm B.H."/>
            <person name="Cannon C."/>
            <person name="Castanera R."/>
            <person name="Culley D.E."/>
            <person name="Daum C."/>
            <person name="Ezra D."/>
            <person name="Gonzalez J.B."/>
            <person name="Henrissat B."/>
            <person name="Kuo A."/>
            <person name="Liang C."/>
            <person name="Lipzen A."/>
            <person name="Lutzoni F."/>
            <person name="Magnuson J."/>
            <person name="Mondo S."/>
            <person name="Nolan M."/>
            <person name="Ohm R."/>
            <person name="Pangilinan J."/>
            <person name="Park H.-J.H."/>
            <person name="Ramirez L."/>
            <person name="Alfaro M."/>
            <person name="Sun H."/>
            <person name="Tritt A."/>
            <person name="Yoshinaga Y."/>
            <person name="Zwiers L.-H.L."/>
            <person name="Turgeon B.G."/>
            <person name="Goodwin S.B."/>
            <person name="Spatafora J.W."/>
            <person name="Crous P.W."/>
            <person name="Grigoriev I.V."/>
        </authorList>
    </citation>
    <scope>NUCLEOTIDE SEQUENCE [LARGE SCALE GENOMIC DNA]</scope>
    <source>
        <strain evidence="2 3">CBS 611.86</strain>
    </source>
</reference>
<gene>
    <name evidence="2" type="ORF">BDV95DRAFT_481401</name>
</gene>
<dbReference type="SUPFAM" id="SSF47027">
    <property type="entry name" value="Acyl-CoA binding protein"/>
    <property type="match status" value="1"/>
</dbReference>
<accession>A0A7C8MUS4</accession>
<evidence type="ECO:0000259" key="1">
    <source>
        <dbReference type="PROSITE" id="PS51228"/>
    </source>
</evidence>
<dbReference type="Proteomes" id="UP000481861">
    <property type="component" value="Unassembled WGS sequence"/>
</dbReference>
<evidence type="ECO:0000313" key="3">
    <source>
        <dbReference type="Proteomes" id="UP000481861"/>
    </source>
</evidence>
<evidence type="ECO:0000313" key="2">
    <source>
        <dbReference type="EMBL" id="KAF2877504.1"/>
    </source>
</evidence>
<dbReference type="EMBL" id="JAADJZ010000002">
    <property type="protein sequence ID" value="KAF2877504.1"/>
    <property type="molecule type" value="Genomic_DNA"/>
</dbReference>
<dbReference type="InterPro" id="IPR014352">
    <property type="entry name" value="FERM/acyl-CoA-bd_prot_sf"/>
</dbReference>
<dbReference type="Pfam" id="PF00887">
    <property type="entry name" value="ACBP"/>
    <property type="match status" value="1"/>
</dbReference>
<dbReference type="PROSITE" id="PS51228">
    <property type="entry name" value="ACB_2"/>
    <property type="match status" value="1"/>
</dbReference>
<dbReference type="OrthoDB" id="346910at2759"/>
<protein>
    <submittedName>
        <fullName evidence="2">Acyl-CoA-binding protein</fullName>
    </submittedName>
</protein>
<organism evidence="2 3">
    <name type="scientific">Massariosphaeria phaeospora</name>
    <dbReference type="NCBI Taxonomy" id="100035"/>
    <lineage>
        <taxon>Eukaryota</taxon>
        <taxon>Fungi</taxon>
        <taxon>Dikarya</taxon>
        <taxon>Ascomycota</taxon>
        <taxon>Pezizomycotina</taxon>
        <taxon>Dothideomycetes</taxon>
        <taxon>Pleosporomycetidae</taxon>
        <taxon>Pleosporales</taxon>
        <taxon>Pleosporales incertae sedis</taxon>
        <taxon>Massariosphaeria</taxon>
    </lineage>
</organism>
<dbReference type="GO" id="GO:0000062">
    <property type="term" value="F:fatty-acyl-CoA binding"/>
    <property type="evidence" value="ECO:0007669"/>
    <property type="project" value="InterPro"/>
</dbReference>
<proteinExistence type="predicted"/>
<keyword evidence="3" id="KW-1185">Reference proteome</keyword>
<dbReference type="AlphaFoldDB" id="A0A7C8MUS4"/>
<feature type="domain" description="ACB" evidence="1">
    <location>
        <begin position="2"/>
        <end position="90"/>
    </location>
</feature>
<dbReference type="PRINTS" id="PR00689">
    <property type="entry name" value="ACOABINDINGP"/>
</dbReference>
<dbReference type="InterPro" id="IPR035984">
    <property type="entry name" value="Acyl-CoA-binding_sf"/>
</dbReference>
<sequence length="92" mass="10217">MPSAKFNSVYTEVGQIAKGPTNDEQLDLYAWAKVAKGEDISAAKVPGMFDLKSKATKKRWQEVVDAGVTQKDAEQKYIALGEQLCKTHTERK</sequence>